<dbReference type="Gene3D" id="2.170.130.10">
    <property type="entry name" value="TonB-dependent receptor, plug domain"/>
    <property type="match status" value="1"/>
</dbReference>
<comment type="caution">
    <text evidence="16">The sequence shown here is derived from an EMBL/GenBank/DDBJ whole genome shotgun (WGS) entry which is preliminary data.</text>
</comment>
<evidence type="ECO:0000256" key="10">
    <source>
        <dbReference type="ARBA" id="ARBA00023136"/>
    </source>
</evidence>
<sequence length="813" mass="88869">MSDSRHRQRFVYVMSRFAWLPAYGCLTMLLASMSALAAPPAAAVQPVGVRFLIPAQSLSTALIAFGKQADMQVLTAGETVAGMRSQTVSGTLDVRAALTQLLKGTDLTFDFVDARTVVIKPTMTVSAKATDATSRSANGSTAATLLPPVQAIGVINKDVSYMGDVISGPARTLSDPLDIAQSVGIVTQGLLQSQQLQTVADAVQNVSGVLYYDTSNGLPTFDVRGFVTGNGMTDGLPNSVSGVGEFPPLIGVERVEVLKGPQQILGDDNDSNDFGGLVNVVLKKPQADPIHVLTFSIGQDGQKQLGLDLAGALNNSKTWSYRLILNGDVADHTPQGMRGQRERYVAPSIGWATANTTFVAGFSLMMDRLPIPDHVLLFNGSVSSASPPGILLDNPGDHNEINSRRLYYLYEHRFNDVWTFRSRAQYVRESSNEQDWQLYGTEPNGDTTAIAEDYWYKDAYYALQNDVVGAFGHGWMQHTVTLGYDYSRVQVGGITDVLSNSIPYNIFTGGALPPPASVLSPGDYALGYQSGYPWTTQSGFFIQDQVSLGTQWQLLLAWRRSVYELQTEYPDGAPWNQEKVQWVPSFGLVYRIKPNISLYASTSNGFAPNTYLGKDGRPLPVILSRQIEVGSKFDLFDNRARLTVAAYRIMLDHSYDILAFEPFYVMPGPGQTDKGVEVEFNGQVTRGLEISSSYTNALIQNHDGTPASAAPRQLFSVWGSYSFQNAPLQGWGVAAGVLARSRSLGETVDYLNYIQIPGQASVAANVSYRTQRWSVTLGVKNLFDRNLYGTYFNETFVPLHNRRTYLLSGAWAF</sequence>
<evidence type="ECO:0000256" key="7">
    <source>
        <dbReference type="ARBA" id="ARBA00023004"/>
    </source>
</evidence>
<evidence type="ECO:0000256" key="12">
    <source>
        <dbReference type="PROSITE-ProRule" id="PRU01360"/>
    </source>
</evidence>
<accession>A0A432LTS7</accession>
<evidence type="ECO:0000256" key="13">
    <source>
        <dbReference type="RuleBase" id="RU003357"/>
    </source>
</evidence>
<feature type="domain" description="Secretin/TonB short N-terminal" evidence="15">
    <location>
        <begin position="71"/>
        <end position="122"/>
    </location>
</feature>
<keyword evidence="2 12" id="KW-0813">Transport</keyword>
<keyword evidence="10 12" id="KW-0472">Membrane</keyword>
<gene>
    <name evidence="16" type="ORF">EKH79_09675</name>
</gene>
<keyword evidence="9 13" id="KW-0798">TonB box</keyword>
<dbReference type="SMART" id="SM00965">
    <property type="entry name" value="STN"/>
    <property type="match status" value="1"/>
</dbReference>
<dbReference type="AlphaFoldDB" id="A0A432LTS7"/>
<dbReference type="Pfam" id="PF07715">
    <property type="entry name" value="Plug"/>
    <property type="match status" value="1"/>
</dbReference>
<dbReference type="SUPFAM" id="SSF56935">
    <property type="entry name" value="Porins"/>
    <property type="match status" value="1"/>
</dbReference>
<keyword evidence="8" id="KW-0406">Ion transport</keyword>
<evidence type="ECO:0000313" key="16">
    <source>
        <dbReference type="EMBL" id="RUL64299.1"/>
    </source>
</evidence>
<dbReference type="Pfam" id="PF07660">
    <property type="entry name" value="STN"/>
    <property type="match status" value="1"/>
</dbReference>
<dbReference type="Pfam" id="PF00593">
    <property type="entry name" value="TonB_dep_Rec_b-barrel"/>
    <property type="match status" value="1"/>
</dbReference>
<dbReference type="PANTHER" id="PTHR32552:SF68">
    <property type="entry name" value="FERRICHROME OUTER MEMBRANE TRANSPORTER_PHAGE RECEPTOR"/>
    <property type="match status" value="1"/>
</dbReference>
<evidence type="ECO:0000256" key="9">
    <source>
        <dbReference type="ARBA" id="ARBA00023077"/>
    </source>
</evidence>
<dbReference type="EMBL" id="RYZR01000005">
    <property type="protein sequence ID" value="RUL64299.1"/>
    <property type="molecule type" value="Genomic_DNA"/>
</dbReference>
<organism evidence="16 17">
    <name type="scientific">Dyella dinghuensis</name>
    <dbReference type="NCBI Taxonomy" id="1920169"/>
    <lineage>
        <taxon>Bacteria</taxon>
        <taxon>Pseudomonadati</taxon>
        <taxon>Pseudomonadota</taxon>
        <taxon>Gammaproteobacteria</taxon>
        <taxon>Lysobacterales</taxon>
        <taxon>Rhodanobacteraceae</taxon>
        <taxon>Dyella</taxon>
    </lineage>
</organism>
<evidence type="ECO:0000313" key="17">
    <source>
        <dbReference type="Proteomes" id="UP000267077"/>
    </source>
</evidence>
<feature type="chain" id="PRO_5019275353" evidence="14">
    <location>
        <begin position="38"/>
        <end position="813"/>
    </location>
</feature>
<comment type="subcellular location">
    <subcellularLocation>
        <location evidence="1 12">Cell outer membrane</location>
        <topology evidence="1 12">Multi-pass membrane protein</topology>
    </subcellularLocation>
</comment>
<keyword evidence="4" id="KW-0410">Iron transport</keyword>
<keyword evidence="7" id="KW-0408">Iron</keyword>
<dbReference type="PANTHER" id="PTHR32552">
    <property type="entry name" value="FERRICHROME IRON RECEPTOR-RELATED"/>
    <property type="match status" value="1"/>
</dbReference>
<dbReference type="PROSITE" id="PS52016">
    <property type="entry name" value="TONB_DEPENDENT_REC_3"/>
    <property type="match status" value="1"/>
</dbReference>
<protein>
    <submittedName>
        <fullName evidence="16">TonB-dependent receptor</fullName>
    </submittedName>
</protein>
<evidence type="ECO:0000259" key="15">
    <source>
        <dbReference type="SMART" id="SM00965"/>
    </source>
</evidence>
<keyword evidence="5 12" id="KW-0812">Transmembrane</keyword>
<keyword evidence="3 12" id="KW-1134">Transmembrane beta strand</keyword>
<dbReference type="InterPro" id="IPR011662">
    <property type="entry name" value="Secretin/TonB_short_N"/>
</dbReference>
<keyword evidence="17" id="KW-1185">Reference proteome</keyword>
<dbReference type="InterPro" id="IPR039426">
    <property type="entry name" value="TonB-dep_rcpt-like"/>
</dbReference>
<keyword evidence="11 12" id="KW-0998">Cell outer membrane</keyword>
<feature type="signal peptide" evidence="14">
    <location>
        <begin position="1"/>
        <end position="37"/>
    </location>
</feature>
<dbReference type="Proteomes" id="UP000267077">
    <property type="component" value="Unassembled WGS sequence"/>
</dbReference>
<reference evidence="16 17" key="1">
    <citation type="submission" date="2018-12" db="EMBL/GenBank/DDBJ databases">
        <title>Dyella dinghuensis sp. nov. DHOA06 and Dyella choica sp. nov. 4M-K27, isolated from forest soil.</title>
        <authorList>
            <person name="Qiu L.-H."/>
            <person name="Gao Z.-H."/>
        </authorList>
    </citation>
    <scope>NUCLEOTIDE SEQUENCE [LARGE SCALE GENOMIC DNA]</scope>
    <source>
        <strain evidence="16 17">DHOA06</strain>
    </source>
</reference>
<dbReference type="InterPro" id="IPR000531">
    <property type="entry name" value="Beta-barrel_TonB"/>
</dbReference>
<evidence type="ECO:0000256" key="11">
    <source>
        <dbReference type="ARBA" id="ARBA00023237"/>
    </source>
</evidence>
<dbReference type="CDD" id="cd01347">
    <property type="entry name" value="ligand_gated_channel"/>
    <property type="match status" value="1"/>
</dbReference>
<evidence type="ECO:0000256" key="8">
    <source>
        <dbReference type="ARBA" id="ARBA00023065"/>
    </source>
</evidence>
<keyword evidence="16" id="KW-0675">Receptor</keyword>
<dbReference type="Gene3D" id="2.40.170.20">
    <property type="entry name" value="TonB-dependent receptor, beta-barrel domain"/>
    <property type="match status" value="1"/>
</dbReference>
<evidence type="ECO:0000256" key="5">
    <source>
        <dbReference type="ARBA" id="ARBA00022692"/>
    </source>
</evidence>
<dbReference type="Gene3D" id="3.55.50.30">
    <property type="match status" value="1"/>
</dbReference>
<proteinExistence type="inferred from homology"/>
<dbReference type="InterPro" id="IPR036942">
    <property type="entry name" value="Beta-barrel_TonB_sf"/>
</dbReference>
<name>A0A432LTS7_9GAMM</name>
<comment type="similarity">
    <text evidence="12 13">Belongs to the TonB-dependent receptor family.</text>
</comment>
<evidence type="ECO:0000256" key="3">
    <source>
        <dbReference type="ARBA" id="ARBA00022452"/>
    </source>
</evidence>
<dbReference type="GO" id="GO:0015344">
    <property type="term" value="F:siderophore uptake transmembrane transporter activity"/>
    <property type="evidence" value="ECO:0007669"/>
    <property type="project" value="TreeGrafter"/>
</dbReference>
<evidence type="ECO:0000256" key="2">
    <source>
        <dbReference type="ARBA" id="ARBA00022448"/>
    </source>
</evidence>
<evidence type="ECO:0000256" key="4">
    <source>
        <dbReference type="ARBA" id="ARBA00022496"/>
    </source>
</evidence>
<dbReference type="InterPro" id="IPR012910">
    <property type="entry name" value="Plug_dom"/>
</dbReference>
<evidence type="ECO:0000256" key="6">
    <source>
        <dbReference type="ARBA" id="ARBA00022729"/>
    </source>
</evidence>
<dbReference type="InterPro" id="IPR037066">
    <property type="entry name" value="Plug_dom_sf"/>
</dbReference>
<keyword evidence="6 14" id="KW-0732">Signal</keyword>
<dbReference type="GO" id="GO:0009279">
    <property type="term" value="C:cell outer membrane"/>
    <property type="evidence" value="ECO:0007669"/>
    <property type="project" value="UniProtKB-SubCell"/>
</dbReference>
<evidence type="ECO:0000256" key="14">
    <source>
        <dbReference type="SAM" id="SignalP"/>
    </source>
</evidence>
<evidence type="ECO:0000256" key="1">
    <source>
        <dbReference type="ARBA" id="ARBA00004571"/>
    </source>
</evidence>